<organism evidence="2 3">
    <name type="scientific">Arcicella rosea</name>
    <dbReference type="NCBI Taxonomy" id="502909"/>
    <lineage>
        <taxon>Bacteria</taxon>
        <taxon>Pseudomonadati</taxon>
        <taxon>Bacteroidota</taxon>
        <taxon>Cytophagia</taxon>
        <taxon>Cytophagales</taxon>
        <taxon>Flectobacillaceae</taxon>
        <taxon>Arcicella</taxon>
    </lineage>
</organism>
<dbReference type="SUPFAM" id="SSF74653">
    <property type="entry name" value="TolA/TonB C-terminal domain"/>
    <property type="match status" value="1"/>
</dbReference>
<keyword evidence="1" id="KW-0732">Signal</keyword>
<evidence type="ECO:0000313" key="3">
    <source>
        <dbReference type="Proteomes" id="UP000524404"/>
    </source>
</evidence>
<evidence type="ECO:0000313" key="2">
    <source>
        <dbReference type="EMBL" id="MBB6005186.1"/>
    </source>
</evidence>
<feature type="chain" id="PRO_5032748527" description="TonB protein C-terminal" evidence="1">
    <location>
        <begin position="22"/>
        <end position="361"/>
    </location>
</feature>
<gene>
    <name evidence="2" type="ORF">HNP25_003858</name>
</gene>
<dbReference type="InterPro" id="IPR011990">
    <property type="entry name" value="TPR-like_helical_dom_sf"/>
</dbReference>
<keyword evidence="3" id="KW-1185">Reference proteome</keyword>
<dbReference type="AlphaFoldDB" id="A0A841EQJ2"/>
<comment type="caution">
    <text evidence="2">The sequence shown here is derived from an EMBL/GenBank/DDBJ whole genome shotgun (WGS) entry which is preliminary data.</text>
</comment>
<sequence>MKVLYLLILSLLFSFSGISQDKNDYAQKIIGNWMKDYIDMKDGSRIDDPSIDEITATMLIFKKNNIAVVIQGKDAASTPFEIFGDTLLVGSTVMYRIEKLTNYEFVFTQILENVPDYQLRRYHYLATKENSSDYFTRRFIKSNLKIQANGDSVYAFSKYIFPKFKANTVASRAFVFNTFEDVYEQSYDLIESTFDFPEKKKGFFKVSFVISKKGILKDISIKESSDSSYNAQLQLAILQTRKFWLPADIDGKAVDVLFNYEFNYSDEQNEINDDNYFDPAVYASLIARGDRQIEKMNYIKAIKLYTKCILMKDDAYDALYKRADAYFKLNVPKNACSDWNYLATKGLKKAEDLFIKNCIKR</sequence>
<dbReference type="Gene3D" id="1.25.40.10">
    <property type="entry name" value="Tetratricopeptide repeat domain"/>
    <property type="match status" value="1"/>
</dbReference>
<proteinExistence type="predicted"/>
<dbReference type="Proteomes" id="UP000524404">
    <property type="component" value="Unassembled WGS sequence"/>
</dbReference>
<evidence type="ECO:0008006" key="4">
    <source>
        <dbReference type="Google" id="ProtNLM"/>
    </source>
</evidence>
<dbReference type="EMBL" id="JACHKT010000037">
    <property type="protein sequence ID" value="MBB6005186.1"/>
    <property type="molecule type" value="Genomic_DNA"/>
</dbReference>
<accession>A0A841EQJ2</accession>
<reference evidence="2 3" key="1">
    <citation type="submission" date="2020-08" db="EMBL/GenBank/DDBJ databases">
        <title>Functional genomics of gut bacteria from endangered species of beetles.</title>
        <authorList>
            <person name="Carlos-Shanley C."/>
        </authorList>
    </citation>
    <scope>NUCLEOTIDE SEQUENCE [LARGE SCALE GENOMIC DNA]</scope>
    <source>
        <strain evidence="2 3">S00070</strain>
    </source>
</reference>
<dbReference type="SUPFAM" id="SSF48452">
    <property type="entry name" value="TPR-like"/>
    <property type="match status" value="1"/>
</dbReference>
<feature type="signal peptide" evidence="1">
    <location>
        <begin position="1"/>
        <end position="21"/>
    </location>
</feature>
<dbReference type="RefSeq" id="WP_184136776.1">
    <property type="nucleotide sequence ID" value="NZ_JACHKT010000037.1"/>
</dbReference>
<evidence type="ECO:0000256" key="1">
    <source>
        <dbReference type="SAM" id="SignalP"/>
    </source>
</evidence>
<name>A0A841EQJ2_9BACT</name>
<protein>
    <recommendedName>
        <fullName evidence="4">TonB protein C-terminal</fullName>
    </recommendedName>
</protein>